<keyword evidence="3" id="KW-1185">Reference proteome</keyword>
<gene>
    <name evidence="2" type="ORF">BWQ96_01227</name>
</gene>
<feature type="compositionally biased region" description="Basic and acidic residues" evidence="1">
    <location>
        <begin position="175"/>
        <end position="190"/>
    </location>
</feature>
<sequence>MSKKSGLLRPSVSQSDQTEYRDAKDRLIKAYCKRAHCENRILKYRREIEAIVKRINGHLTNDDRLDFEKFLPLVSSTPMRHTFSRESIKRISTLQGSLDTVKARINALLAENQQLRETVNRHSHCCGAQVSKLDVIINELTALREKEQELADCDTIPDTIDELTEVVQNDRDYEGSIDHQSSHTSKHDQDMSDAGLQLSPRVSSPTPIHTQAPEEPRTPLLEPPHYGQNQEVSTEQLSHESLEPRTPLNENEDAPETTSHAPVGSVSSRHRE</sequence>
<name>A0A2V3J3Y5_9FLOR</name>
<evidence type="ECO:0000313" key="3">
    <source>
        <dbReference type="Proteomes" id="UP000247409"/>
    </source>
</evidence>
<dbReference type="EMBL" id="NBIV01000009">
    <property type="protein sequence ID" value="PXF49089.1"/>
    <property type="molecule type" value="Genomic_DNA"/>
</dbReference>
<comment type="caution">
    <text evidence="2">The sequence shown here is derived from an EMBL/GenBank/DDBJ whole genome shotgun (WGS) entry which is preliminary data.</text>
</comment>
<dbReference type="AlphaFoldDB" id="A0A2V3J3Y5"/>
<dbReference type="OrthoDB" id="10570383at2759"/>
<evidence type="ECO:0000313" key="2">
    <source>
        <dbReference type="EMBL" id="PXF49089.1"/>
    </source>
</evidence>
<protein>
    <submittedName>
        <fullName evidence="2">Uncharacterized protein</fullName>
    </submittedName>
</protein>
<evidence type="ECO:0000256" key="1">
    <source>
        <dbReference type="SAM" id="MobiDB-lite"/>
    </source>
</evidence>
<feature type="compositionally biased region" description="Polar residues" evidence="1">
    <location>
        <begin position="227"/>
        <end position="236"/>
    </location>
</feature>
<feature type="compositionally biased region" description="Polar residues" evidence="1">
    <location>
        <begin position="200"/>
        <end position="209"/>
    </location>
</feature>
<organism evidence="2 3">
    <name type="scientific">Gracilariopsis chorda</name>
    <dbReference type="NCBI Taxonomy" id="448386"/>
    <lineage>
        <taxon>Eukaryota</taxon>
        <taxon>Rhodophyta</taxon>
        <taxon>Florideophyceae</taxon>
        <taxon>Rhodymeniophycidae</taxon>
        <taxon>Gracilariales</taxon>
        <taxon>Gracilariaceae</taxon>
        <taxon>Gracilariopsis</taxon>
    </lineage>
</organism>
<accession>A0A2V3J3Y5</accession>
<feature type="region of interest" description="Disordered" evidence="1">
    <location>
        <begin position="175"/>
        <end position="272"/>
    </location>
</feature>
<proteinExistence type="predicted"/>
<reference evidence="2 3" key="1">
    <citation type="journal article" date="2018" name="Mol. Biol. Evol.">
        <title>Analysis of the draft genome of the red seaweed Gracilariopsis chorda provides insights into genome size evolution in Rhodophyta.</title>
        <authorList>
            <person name="Lee J."/>
            <person name="Yang E.C."/>
            <person name="Graf L."/>
            <person name="Yang J.H."/>
            <person name="Qiu H."/>
            <person name="Zel Zion U."/>
            <person name="Chan C.X."/>
            <person name="Stephens T.G."/>
            <person name="Weber A.P.M."/>
            <person name="Boo G.H."/>
            <person name="Boo S.M."/>
            <person name="Kim K.M."/>
            <person name="Shin Y."/>
            <person name="Jung M."/>
            <person name="Lee S.J."/>
            <person name="Yim H.S."/>
            <person name="Lee J.H."/>
            <person name="Bhattacharya D."/>
            <person name="Yoon H.S."/>
        </authorList>
    </citation>
    <scope>NUCLEOTIDE SEQUENCE [LARGE SCALE GENOMIC DNA]</scope>
    <source>
        <strain evidence="2 3">SKKU-2015</strain>
        <tissue evidence="2">Whole body</tissue>
    </source>
</reference>
<dbReference type="Proteomes" id="UP000247409">
    <property type="component" value="Unassembled WGS sequence"/>
</dbReference>